<dbReference type="Gene3D" id="1.10.1040.10">
    <property type="entry name" value="N-(1-d-carboxylethyl)-l-norvaline Dehydrogenase, domain 2"/>
    <property type="match status" value="1"/>
</dbReference>
<comment type="catalytic activity">
    <reaction evidence="8 9">
        <text>(R)-pantoate + NADP(+) = 2-dehydropantoate + NADPH + H(+)</text>
        <dbReference type="Rhea" id="RHEA:16233"/>
        <dbReference type="ChEBI" id="CHEBI:11561"/>
        <dbReference type="ChEBI" id="CHEBI:15378"/>
        <dbReference type="ChEBI" id="CHEBI:15980"/>
        <dbReference type="ChEBI" id="CHEBI:57783"/>
        <dbReference type="ChEBI" id="CHEBI:58349"/>
        <dbReference type="EC" id="1.1.1.169"/>
    </reaction>
</comment>
<dbReference type="NCBIfam" id="TIGR00745">
    <property type="entry name" value="apbA_panE"/>
    <property type="match status" value="1"/>
</dbReference>
<comment type="function">
    <text evidence="9">Catalyzes the NADPH-dependent reduction of ketopantoate into pantoic acid.</text>
</comment>
<evidence type="ECO:0000256" key="5">
    <source>
        <dbReference type="ARBA" id="ARBA00022857"/>
    </source>
</evidence>
<evidence type="ECO:0000256" key="6">
    <source>
        <dbReference type="ARBA" id="ARBA00023002"/>
    </source>
</evidence>
<evidence type="ECO:0000259" key="10">
    <source>
        <dbReference type="Pfam" id="PF02558"/>
    </source>
</evidence>
<proteinExistence type="inferred from homology"/>
<dbReference type="Gene3D" id="3.40.50.720">
    <property type="entry name" value="NAD(P)-binding Rossmann-like Domain"/>
    <property type="match status" value="1"/>
</dbReference>
<dbReference type="SUPFAM" id="SSF48179">
    <property type="entry name" value="6-phosphogluconate dehydrogenase C-terminal domain-like"/>
    <property type="match status" value="1"/>
</dbReference>
<dbReference type="GO" id="GO:0015940">
    <property type="term" value="P:pantothenate biosynthetic process"/>
    <property type="evidence" value="ECO:0007669"/>
    <property type="project" value="UniProtKB-UniPathway"/>
</dbReference>
<dbReference type="RefSeq" id="WP_091379343.1">
    <property type="nucleotide sequence ID" value="NZ_LT629740.1"/>
</dbReference>
<name>A0A1H2CBE5_MUCMA</name>
<dbReference type="InterPro" id="IPR051402">
    <property type="entry name" value="KPR-Related"/>
</dbReference>
<dbReference type="InterPro" id="IPR013332">
    <property type="entry name" value="KPR_N"/>
</dbReference>
<dbReference type="STRING" id="652787.SAMN05216490_4815"/>
<evidence type="ECO:0000256" key="4">
    <source>
        <dbReference type="ARBA" id="ARBA00019465"/>
    </source>
</evidence>
<comment type="pathway">
    <text evidence="1 9">Cofactor biosynthesis; (R)-pantothenate biosynthesis; (R)-pantoate from 3-methyl-2-oxobutanoate: step 2/2.</text>
</comment>
<accession>A0A1H2CBE5</accession>
<sequence>MPDQSVKNIYLLGLGALGGLIAAKLHDAFPDSVKIIADLKRQQTIQQTGLTVNGKTISFQFITPSHGHGEADLVIIAVKNAQLAQAIQDIKSFIGENTIVISLLNGISSEELIGNGIGHEHLLYAYGVGMDAVRESSEIRYTNPGKIVFGEKDNHELSDRVKFVKELFDKAQIPYNVPVDMNKALWSKFMMNTGINQASAVLKAPYGAFQLPGEARELMLAAAGEVMELSVHYGVNLTQADVDDFLKILGTLDSAGKTSMLQDVEAGRETEVDLFAGTVLAMGKQYNLQAPVNEMLYKKIKSLR</sequence>
<dbReference type="EMBL" id="LT629740">
    <property type="protein sequence ID" value="SDT67634.1"/>
    <property type="molecule type" value="Genomic_DNA"/>
</dbReference>
<evidence type="ECO:0000256" key="8">
    <source>
        <dbReference type="ARBA" id="ARBA00048793"/>
    </source>
</evidence>
<evidence type="ECO:0000256" key="9">
    <source>
        <dbReference type="RuleBase" id="RU362068"/>
    </source>
</evidence>
<feature type="domain" description="Ketopantoate reductase N-terminal" evidence="10">
    <location>
        <begin position="9"/>
        <end position="153"/>
    </location>
</feature>
<dbReference type="InterPro" id="IPR013752">
    <property type="entry name" value="KPA_reductase"/>
</dbReference>
<comment type="similarity">
    <text evidence="2 9">Belongs to the ketopantoate reductase family.</text>
</comment>
<keyword evidence="6 9" id="KW-0560">Oxidoreductase</keyword>
<evidence type="ECO:0000259" key="11">
    <source>
        <dbReference type="Pfam" id="PF08546"/>
    </source>
</evidence>
<dbReference type="InterPro" id="IPR008927">
    <property type="entry name" value="6-PGluconate_DH-like_C_sf"/>
</dbReference>
<evidence type="ECO:0000256" key="1">
    <source>
        <dbReference type="ARBA" id="ARBA00004994"/>
    </source>
</evidence>
<keyword evidence="5 9" id="KW-0521">NADP</keyword>
<dbReference type="Proteomes" id="UP000199679">
    <property type="component" value="Chromosome I"/>
</dbReference>
<dbReference type="AlphaFoldDB" id="A0A1H2CBE5"/>
<evidence type="ECO:0000313" key="13">
    <source>
        <dbReference type="Proteomes" id="UP000199679"/>
    </source>
</evidence>
<keyword evidence="9" id="KW-0566">Pantothenate biosynthesis</keyword>
<dbReference type="InterPro" id="IPR036291">
    <property type="entry name" value="NAD(P)-bd_dom_sf"/>
</dbReference>
<evidence type="ECO:0000256" key="3">
    <source>
        <dbReference type="ARBA" id="ARBA00013014"/>
    </source>
</evidence>
<dbReference type="PANTHER" id="PTHR21708:SF26">
    <property type="entry name" value="2-DEHYDROPANTOATE 2-REDUCTASE"/>
    <property type="match status" value="1"/>
</dbReference>
<reference evidence="12 13" key="1">
    <citation type="submission" date="2016-10" db="EMBL/GenBank/DDBJ databases">
        <authorList>
            <person name="de Groot N.N."/>
        </authorList>
    </citation>
    <scope>NUCLEOTIDE SEQUENCE [LARGE SCALE GENOMIC DNA]</scope>
    <source>
        <strain evidence="12 13">MP1X4</strain>
    </source>
</reference>
<dbReference type="EC" id="1.1.1.169" evidence="3 9"/>
<dbReference type="InterPro" id="IPR013328">
    <property type="entry name" value="6PGD_dom2"/>
</dbReference>
<gene>
    <name evidence="12" type="ORF">SAMN05216490_4815</name>
</gene>
<dbReference type="Pfam" id="PF02558">
    <property type="entry name" value="ApbA"/>
    <property type="match status" value="1"/>
</dbReference>
<evidence type="ECO:0000256" key="7">
    <source>
        <dbReference type="ARBA" id="ARBA00032024"/>
    </source>
</evidence>
<dbReference type="GO" id="GO:0008677">
    <property type="term" value="F:2-dehydropantoate 2-reductase activity"/>
    <property type="evidence" value="ECO:0007669"/>
    <property type="project" value="UniProtKB-EC"/>
</dbReference>
<dbReference type="Pfam" id="PF08546">
    <property type="entry name" value="ApbA_C"/>
    <property type="match status" value="1"/>
</dbReference>
<dbReference type="InterPro" id="IPR003710">
    <property type="entry name" value="ApbA"/>
</dbReference>
<evidence type="ECO:0000313" key="12">
    <source>
        <dbReference type="EMBL" id="SDT67634.1"/>
    </source>
</evidence>
<dbReference type="OrthoDB" id="9796561at2"/>
<evidence type="ECO:0000256" key="2">
    <source>
        <dbReference type="ARBA" id="ARBA00007870"/>
    </source>
</evidence>
<organism evidence="12 13">
    <name type="scientific">Mucilaginibacter mallensis</name>
    <dbReference type="NCBI Taxonomy" id="652787"/>
    <lineage>
        <taxon>Bacteria</taxon>
        <taxon>Pseudomonadati</taxon>
        <taxon>Bacteroidota</taxon>
        <taxon>Sphingobacteriia</taxon>
        <taxon>Sphingobacteriales</taxon>
        <taxon>Sphingobacteriaceae</taxon>
        <taxon>Mucilaginibacter</taxon>
    </lineage>
</organism>
<feature type="domain" description="Ketopantoate reductase C-terminal" evidence="11">
    <location>
        <begin position="180"/>
        <end position="302"/>
    </location>
</feature>
<protein>
    <recommendedName>
        <fullName evidence="4 9">2-dehydropantoate 2-reductase</fullName>
        <ecNumber evidence="3 9">1.1.1.169</ecNumber>
    </recommendedName>
    <alternativeName>
        <fullName evidence="7 9">Ketopantoate reductase</fullName>
    </alternativeName>
</protein>
<dbReference type="UniPathway" id="UPA00028">
    <property type="reaction ID" value="UER00004"/>
</dbReference>
<dbReference type="GO" id="GO:0005737">
    <property type="term" value="C:cytoplasm"/>
    <property type="evidence" value="ECO:0007669"/>
    <property type="project" value="TreeGrafter"/>
</dbReference>
<dbReference type="PANTHER" id="PTHR21708">
    <property type="entry name" value="PROBABLE 2-DEHYDROPANTOATE 2-REDUCTASE"/>
    <property type="match status" value="1"/>
</dbReference>
<keyword evidence="13" id="KW-1185">Reference proteome</keyword>
<dbReference type="SUPFAM" id="SSF51735">
    <property type="entry name" value="NAD(P)-binding Rossmann-fold domains"/>
    <property type="match status" value="1"/>
</dbReference>